<feature type="transmembrane region" description="Helical" evidence="6">
    <location>
        <begin position="84"/>
        <end position="102"/>
    </location>
</feature>
<gene>
    <name evidence="8" type="ORF">OIK40_14610</name>
</gene>
<evidence type="ECO:0000313" key="8">
    <source>
        <dbReference type="EMBL" id="MDC8755878.1"/>
    </source>
</evidence>
<feature type="transmembrane region" description="Helical" evidence="6">
    <location>
        <begin position="243"/>
        <end position="268"/>
    </location>
</feature>
<keyword evidence="4 6" id="KW-1133">Transmembrane helix</keyword>
<evidence type="ECO:0000256" key="3">
    <source>
        <dbReference type="ARBA" id="ARBA00022692"/>
    </source>
</evidence>
<dbReference type="Pfam" id="PF07690">
    <property type="entry name" value="MFS_1"/>
    <property type="match status" value="1"/>
</dbReference>
<feature type="transmembrane region" description="Helical" evidence="6">
    <location>
        <begin position="47"/>
        <end position="68"/>
    </location>
</feature>
<evidence type="ECO:0000256" key="6">
    <source>
        <dbReference type="SAM" id="Phobius"/>
    </source>
</evidence>
<dbReference type="PROSITE" id="PS50850">
    <property type="entry name" value="MFS"/>
    <property type="match status" value="1"/>
</dbReference>
<protein>
    <submittedName>
        <fullName evidence="8">MFS transporter</fullName>
    </submittedName>
</protein>
<feature type="transmembrane region" description="Helical" evidence="6">
    <location>
        <begin position="336"/>
        <end position="354"/>
    </location>
</feature>
<dbReference type="PANTHER" id="PTHR43791:SF36">
    <property type="entry name" value="TRANSPORTER, PUTATIVE (AFU_ORTHOLOGUE AFUA_6G08340)-RELATED"/>
    <property type="match status" value="1"/>
</dbReference>
<dbReference type="PANTHER" id="PTHR43791">
    <property type="entry name" value="PERMEASE-RELATED"/>
    <property type="match status" value="1"/>
</dbReference>
<name>A0ABT5JUQ2_9SPHN</name>
<dbReference type="EMBL" id="JAQQXQ010000015">
    <property type="protein sequence ID" value="MDC8755878.1"/>
    <property type="molecule type" value="Genomic_DNA"/>
</dbReference>
<evidence type="ECO:0000256" key="4">
    <source>
        <dbReference type="ARBA" id="ARBA00022989"/>
    </source>
</evidence>
<accession>A0ABT5JUQ2</accession>
<dbReference type="InterPro" id="IPR020846">
    <property type="entry name" value="MFS_dom"/>
</dbReference>
<feature type="transmembrane region" description="Helical" evidence="6">
    <location>
        <begin position="400"/>
        <end position="419"/>
    </location>
</feature>
<evidence type="ECO:0000259" key="7">
    <source>
        <dbReference type="PROSITE" id="PS50850"/>
    </source>
</evidence>
<keyword evidence="3 6" id="KW-0812">Transmembrane</keyword>
<feature type="transmembrane region" description="Helical" evidence="6">
    <location>
        <begin position="142"/>
        <end position="164"/>
    </location>
</feature>
<dbReference type="InterPro" id="IPR011701">
    <property type="entry name" value="MFS"/>
</dbReference>
<feature type="transmembrane region" description="Helical" evidence="6">
    <location>
        <begin position="176"/>
        <end position="198"/>
    </location>
</feature>
<feature type="transmembrane region" description="Helical" evidence="6">
    <location>
        <begin position="108"/>
        <end position="130"/>
    </location>
</feature>
<keyword evidence="2" id="KW-0813">Transport</keyword>
<dbReference type="SUPFAM" id="SSF103473">
    <property type="entry name" value="MFS general substrate transporter"/>
    <property type="match status" value="1"/>
</dbReference>
<dbReference type="CDD" id="cd17319">
    <property type="entry name" value="MFS_ExuT_GudP_like"/>
    <property type="match status" value="1"/>
</dbReference>
<organism evidence="8 9">
    <name type="scientific">Erythrobacter fulvus</name>
    <dbReference type="NCBI Taxonomy" id="2987523"/>
    <lineage>
        <taxon>Bacteria</taxon>
        <taxon>Pseudomonadati</taxon>
        <taxon>Pseudomonadota</taxon>
        <taxon>Alphaproteobacteria</taxon>
        <taxon>Sphingomonadales</taxon>
        <taxon>Erythrobacteraceae</taxon>
        <taxon>Erythrobacter/Porphyrobacter group</taxon>
        <taxon>Erythrobacter</taxon>
    </lineage>
</organism>
<evidence type="ECO:0000256" key="1">
    <source>
        <dbReference type="ARBA" id="ARBA00004141"/>
    </source>
</evidence>
<feature type="transmembrane region" description="Helical" evidence="6">
    <location>
        <begin position="366"/>
        <end position="388"/>
    </location>
</feature>
<feature type="transmembrane region" description="Helical" evidence="6">
    <location>
        <begin position="312"/>
        <end position="330"/>
    </location>
</feature>
<dbReference type="InterPro" id="IPR036259">
    <property type="entry name" value="MFS_trans_sf"/>
</dbReference>
<feature type="transmembrane region" description="Helical" evidence="6">
    <location>
        <begin position="280"/>
        <end position="300"/>
    </location>
</feature>
<sequence>MDDARVLAQVMRKMMLRILPFIMLGYVIAYVDRVNISFAAIQMNVDLGFSATVYGLGAGLFFLSYGLFEVPSSMLMERVGPKRWLVRIMLTWGAIATAMMFVETPIQFYVMRFLLGVAEAGFFPTIMFYLSGWFPAAYRGRAISWIYIAPPVASIVMGAISGWLLELDGLGNLHGWQWLFLVQGMPGVILALVIWRFLPETPTEVDWLSATEKEQLGVALSRDAALVVEHARHDLLGALTNPVVLLLGFIGLFGNLSVVGLILSAPAILTDAAAMDTISIGYLVSGSGILGTVLILAAGWNSDRHGDRLRDAIILALACIAGLLALAWAPSPWLAIGGYLLLAVCTFPVGLLCVSSAPDLLSVRQLAVGIAAINTFWQLGSFASPYLTGIARDATGGYSAGLYAAALAASCQVALMVYLRHRVRIARAAHSLVLAGREFKGGTTPA</sequence>
<comment type="subcellular location">
    <subcellularLocation>
        <location evidence="1">Membrane</location>
        <topology evidence="1">Multi-pass membrane protein</topology>
    </subcellularLocation>
</comment>
<comment type="caution">
    <text evidence="8">The sequence shown here is derived from an EMBL/GenBank/DDBJ whole genome shotgun (WGS) entry which is preliminary data.</text>
</comment>
<reference evidence="8 9" key="1">
    <citation type="submission" date="2022-10" db="EMBL/GenBank/DDBJ databases">
        <title>Erythrobacter sp. sf7 Genome sequencing.</title>
        <authorList>
            <person name="Park S."/>
        </authorList>
    </citation>
    <scope>NUCLEOTIDE SEQUENCE [LARGE SCALE GENOMIC DNA]</scope>
    <source>
        <strain evidence="9">sf7</strain>
    </source>
</reference>
<keyword evidence="5 6" id="KW-0472">Membrane</keyword>
<keyword evidence="9" id="KW-1185">Reference proteome</keyword>
<dbReference type="Gene3D" id="1.20.1250.20">
    <property type="entry name" value="MFS general substrate transporter like domains"/>
    <property type="match status" value="2"/>
</dbReference>
<dbReference type="RefSeq" id="WP_273679089.1">
    <property type="nucleotide sequence ID" value="NZ_JAQQXQ010000015.1"/>
</dbReference>
<proteinExistence type="predicted"/>
<feature type="domain" description="Major facilitator superfamily (MFS) profile" evidence="7">
    <location>
        <begin position="18"/>
        <end position="424"/>
    </location>
</feature>
<dbReference type="Proteomes" id="UP001216558">
    <property type="component" value="Unassembled WGS sequence"/>
</dbReference>
<evidence type="ECO:0000256" key="2">
    <source>
        <dbReference type="ARBA" id="ARBA00022448"/>
    </source>
</evidence>
<evidence type="ECO:0000313" key="9">
    <source>
        <dbReference type="Proteomes" id="UP001216558"/>
    </source>
</evidence>
<evidence type="ECO:0000256" key="5">
    <source>
        <dbReference type="ARBA" id="ARBA00023136"/>
    </source>
</evidence>